<evidence type="ECO:0000313" key="9">
    <source>
        <dbReference type="Proteomes" id="UP000268229"/>
    </source>
</evidence>
<dbReference type="KEGG" id="nani:NCTC12227_01317"/>
<feature type="domain" description="Endoribonuclease YicC-like N-terminal" evidence="6">
    <location>
        <begin position="3"/>
        <end position="155"/>
    </location>
</feature>
<proteinExistence type="inferred from homology"/>
<evidence type="ECO:0000256" key="2">
    <source>
        <dbReference type="ARBA" id="ARBA00022722"/>
    </source>
</evidence>
<dbReference type="STRING" id="326522.BWD08_06205"/>
<dbReference type="AlphaFoldDB" id="A0A3S5A483"/>
<name>A0A3S5A483_9NEIS</name>
<organism evidence="8 9">
    <name type="scientific">Neisseria animaloris</name>
    <dbReference type="NCBI Taxonomy" id="326522"/>
    <lineage>
        <taxon>Bacteria</taxon>
        <taxon>Pseudomonadati</taxon>
        <taxon>Pseudomonadota</taxon>
        <taxon>Betaproteobacteria</taxon>
        <taxon>Neisseriales</taxon>
        <taxon>Neisseriaceae</taxon>
        <taxon>Neisseria</taxon>
    </lineage>
</organism>
<dbReference type="Pfam" id="PF03755">
    <property type="entry name" value="YicC-like_N"/>
    <property type="match status" value="1"/>
</dbReference>
<evidence type="ECO:0000259" key="6">
    <source>
        <dbReference type="Pfam" id="PF03755"/>
    </source>
</evidence>
<evidence type="ECO:0000256" key="1">
    <source>
        <dbReference type="ARBA" id="ARBA00001968"/>
    </source>
</evidence>
<dbReference type="Pfam" id="PF08340">
    <property type="entry name" value="YicC-like_C"/>
    <property type="match status" value="1"/>
</dbReference>
<dbReference type="NCBIfam" id="TIGR00255">
    <property type="entry name" value="YicC/YloC family endoribonuclease"/>
    <property type="match status" value="1"/>
</dbReference>
<gene>
    <name evidence="8" type="ORF">NCTC12227_01317</name>
</gene>
<keyword evidence="9" id="KW-1185">Reference proteome</keyword>
<evidence type="ECO:0000256" key="4">
    <source>
        <dbReference type="ARBA" id="ARBA00022801"/>
    </source>
</evidence>
<dbReference type="GO" id="GO:0016787">
    <property type="term" value="F:hydrolase activity"/>
    <property type="evidence" value="ECO:0007669"/>
    <property type="project" value="UniProtKB-KW"/>
</dbReference>
<accession>A0A3S5A483</accession>
<dbReference type="RefSeq" id="WP_172594900.1">
    <property type="nucleotide sequence ID" value="NZ_JBGNXI010000004.1"/>
</dbReference>
<dbReference type="Proteomes" id="UP000268229">
    <property type="component" value="Chromosome"/>
</dbReference>
<evidence type="ECO:0000256" key="3">
    <source>
        <dbReference type="ARBA" id="ARBA00022759"/>
    </source>
</evidence>
<feature type="domain" description="Endoribonuclease YicC-like C-terminal" evidence="7">
    <location>
        <begin position="176"/>
        <end position="290"/>
    </location>
</feature>
<dbReference type="PANTHER" id="PTHR30636:SF3">
    <property type="entry name" value="UPF0701 PROTEIN YICC"/>
    <property type="match status" value="1"/>
</dbReference>
<dbReference type="InterPro" id="IPR005229">
    <property type="entry name" value="YicC/YloC-like"/>
</dbReference>
<dbReference type="GO" id="GO:0004521">
    <property type="term" value="F:RNA endonuclease activity"/>
    <property type="evidence" value="ECO:0007669"/>
    <property type="project" value="InterPro"/>
</dbReference>
<evidence type="ECO:0000256" key="5">
    <source>
        <dbReference type="ARBA" id="ARBA00035648"/>
    </source>
</evidence>
<evidence type="ECO:0000259" key="7">
    <source>
        <dbReference type="Pfam" id="PF08340"/>
    </source>
</evidence>
<comment type="cofactor">
    <cofactor evidence="1">
        <name>a divalent metal cation</name>
        <dbReference type="ChEBI" id="CHEBI:60240"/>
    </cofactor>
</comment>
<keyword evidence="3" id="KW-0255">Endonuclease</keyword>
<dbReference type="InterPro" id="IPR013551">
    <property type="entry name" value="YicC-like_C"/>
</dbReference>
<dbReference type="InterPro" id="IPR013527">
    <property type="entry name" value="YicC-like_N"/>
</dbReference>
<comment type="similarity">
    <text evidence="5">Belongs to the YicC/YloC family.</text>
</comment>
<protein>
    <submittedName>
        <fullName evidence="8">YicC-like family, N-terminal region</fullName>
    </submittedName>
</protein>
<evidence type="ECO:0000313" key="8">
    <source>
        <dbReference type="EMBL" id="VEJ21575.1"/>
    </source>
</evidence>
<keyword evidence="2" id="KW-0540">Nuclease</keyword>
<dbReference type="PANTHER" id="PTHR30636">
    <property type="entry name" value="UPF0701 PROTEIN YICC"/>
    <property type="match status" value="1"/>
</dbReference>
<sequence>MTIHSMTGFANAAGECGGKRINLEIRAVNHRYLDVQFRMPDDLRYLESTLRETIAAQAARGKLECRIQVQDIGQSAQGLDVNQELVGRLAKLNEQWRKEYKELGKLTVADILKFPGVLVSQNEDEEAFAEAVKSLLKQALTDFTAAREREGEKLEQHLLVRLEVMEKIVDNLNTLFPALLEAHMEKVRTRLQEAVANIENDRLQQEFALFMQKADVDEEFSRLRTHIGEVRRIVTTAKGSVGKRLDFLMQELNREANTLGSKSIAPECTQASVELKVLIEQMREQVQNIE</sequence>
<reference evidence="8 9" key="1">
    <citation type="submission" date="2018-12" db="EMBL/GenBank/DDBJ databases">
        <authorList>
            <consortium name="Pathogen Informatics"/>
        </authorList>
    </citation>
    <scope>NUCLEOTIDE SEQUENCE [LARGE SCALE GENOMIC DNA]</scope>
    <source>
        <strain evidence="8 9">NCTC12227</strain>
    </source>
</reference>
<dbReference type="EMBL" id="LR134516">
    <property type="protein sequence ID" value="VEJ21575.1"/>
    <property type="molecule type" value="Genomic_DNA"/>
</dbReference>
<keyword evidence="4" id="KW-0378">Hydrolase</keyword>